<organism evidence="1">
    <name type="scientific">Anguilla anguilla</name>
    <name type="common">European freshwater eel</name>
    <name type="synonym">Muraena anguilla</name>
    <dbReference type="NCBI Taxonomy" id="7936"/>
    <lineage>
        <taxon>Eukaryota</taxon>
        <taxon>Metazoa</taxon>
        <taxon>Chordata</taxon>
        <taxon>Craniata</taxon>
        <taxon>Vertebrata</taxon>
        <taxon>Euteleostomi</taxon>
        <taxon>Actinopterygii</taxon>
        <taxon>Neopterygii</taxon>
        <taxon>Teleostei</taxon>
        <taxon>Anguilliformes</taxon>
        <taxon>Anguillidae</taxon>
        <taxon>Anguilla</taxon>
    </lineage>
</organism>
<reference evidence="1" key="2">
    <citation type="journal article" date="2015" name="Fish Shellfish Immunol.">
        <title>Early steps in the European eel (Anguilla anguilla)-Vibrio vulnificus interaction in the gills: Role of the RtxA13 toxin.</title>
        <authorList>
            <person name="Callol A."/>
            <person name="Pajuelo D."/>
            <person name="Ebbesson L."/>
            <person name="Teles M."/>
            <person name="MacKenzie S."/>
            <person name="Amaro C."/>
        </authorList>
    </citation>
    <scope>NUCLEOTIDE SEQUENCE</scope>
</reference>
<accession>A0A0E9VEX4</accession>
<evidence type="ECO:0000313" key="1">
    <source>
        <dbReference type="EMBL" id="JAH75723.1"/>
    </source>
</evidence>
<protein>
    <submittedName>
        <fullName evidence="1">Uncharacterized protein</fullName>
    </submittedName>
</protein>
<dbReference type="EMBL" id="GBXM01032854">
    <property type="protein sequence ID" value="JAH75723.1"/>
    <property type="molecule type" value="Transcribed_RNA"/>
</dbReference>
<reference evidence="1" key="1">
    <citation type="submission" date="2014-11" db="EMBL/GenBank/DDBJ databases">
        <authorList>
            <person name="Amaro Gonzalez C."/>
        </authorList>
    </citation>
    <scope>NUCLEOTIDE SEQUENCE</scope>
</reference>
<name>A0A0E9VEX4_ANGAN</name>
<sequence>MLCKCMSVGNFE</sequence>
<proteinExistence type="predicted"/>